<dbReference type="NCBIfam" id="TIGR01981">
    <property type="entry name" value="sufD"/>
    <property type="match status" value="1"/>
</dbReference>
<dbReference type="InterPro" id="IPR000825">
    <property type="entry name" value="SUF_FeS_clus_asmbl_SufBD_core"/>
</dbReference>
<dbReference type="RefSeq" id="WP_095979535.1">
    <property type="nucleotide sequence ID" value="NZ_CP022163.1"/>
</dbReference>
<dbReference type="Pfam" id="PF01458">
    <property type="entry name" value="SUFBD_core"/>
    <property type="match status" value="1"/>
</dbReference>
<name>A0A250IJ68_9BACT</name>
<dbReference type="GO" id="GO:0016226">
    <property type="term" value="P:iron-sulfur cluster assembly"/>
    <property type="evidence" value="ECO:0007669"/>
    <property type="project" value="InterPro"/>
</dbReference>
<dbReference type="EMBL" id="CP022163">
    <property type="protein sequence ID" value="ATB31177.1"/>
    <property type="molecule type" value="Genomic_DNA"/>
</dbReference>
<evidence type="ECO:0000256" key="1">
    <source>
        <dbReference type="ARBA" id="ARBA00043967"/>
    </source>
</evidence>
<dbReference type="PANTHER" id="PTHR43575">
    <property type="entry name" value="PROTEIN ABCI7, CHLOROPLASTIC"/>
    <property type="match status" value="1"/>
</dbReference>
<protein>
    <submittedName>
        <fullName evidence="4">Fe-S cluster assembly protein SufD</fullName>
    </submittedName>
</protein>
<dbReference type="InterPro" id="IPR011542">
    <property type="entry name" value="SUF_FeS_clus_asmbl_SufD"/>
</dbReference>
<sequence length="443" mass="47687">MTAEGGLRHYLDLAERFQAERAAGAPAWLRALRQDGIAQLARQGFPTTSLEDWKYTNVAPVRERTFAPVHTVHEASMTEAVARLSLPGAGPRLVFVDGWFVRELSRLEGVPEGLTVRGLREALQAGEVPEDAVGQRARAEASPFTALNAALLEEGAWVDVAPGTVCAEPVQLLFLSRGVGTLALASPRVVVRAGARSELTLVESYVGAQPGVSFTNTVTEVTVGDAARLTHLKLQAESEEALHIGALHVSLGRDSQFASHVLSLGGALARSEVHALFGAEGGEATLNGLYVGQGSQHLDHWTNLDHAHPRCTSRELYKGVLDDQSRGTFHGKVMVRVDAQRTDARQANRNLLLSEKASAEARPQLEILADDVKCAHGATVGRLDEQALFYLRSRGIPRSEAERLLTLAFAQEVVGAIPLEPLRAQVEQLLIHKLPGAAKEGRA</sequence>
<dbReference type="InterPro" id="IPR037284">
    <property type="entry name" value="SUF_FeS_clus_asmbl_SufBD_sf"/>
</dbReference>
<dbReference type="Proteomes" id="UP000217289">
    <property type="component" value="Chromosome"/>
</dbReference>
<evidence type="ECO:0000313" key="5">
    <source>
        <dbReference type="Proteomes" id="UP000217289"/>
    </source>
</evidence>
<dbReference type="PANTHER" id="PTHR43575:SF1">
    <property type="entry name" value="PROTEIN ABCI7, CHLOROPLASTIC"/>
    <property type="match status" value="1"/>
</dbReference>
<dbReference type="InterPro" id="IPR055346">
    <property type="entry name" value="Fe-S_cluster_assembly_SufBD"/>
</dbReference>
<organism evidence="4 5">
    <name type="scientific">Melittangium boletus DSM 14713</name>
    <dbReference type="NCBI Taxonomy" id="1294270"/>
    <lineage>
        <taxon>Bacteria</taxon>
        <taxon>Pseudomonadati</taxon>
        <taxon>Myxococcota</taxon>
        <taxon>Myxococcia</taxon>
        <taxon>Myxococcales</taxon>
        <taxon>Cystobacterineae</taxon>
        <taxon>Archangiaceae</taxon>
        <taxon>Melittangium</taxon>
    </lineage>
</organism>
<dbReference type="Pfam" id="PF19295">
    <property type="entry name" value="SufBD_N"/>
    <property type="match status" value="1"/>
</dbReference>
<dbReference type="KEGG" id="mbd:MEBOL_004639"/>
<accession>A0A250IJ68</accession>
<feature type="domain" description="SUF system FeS cluster assembly SufBD core" evidence="2">
    <location>
        <begin position="183"/>
        <end position="409"/>
    </location>
</feature>
<dbReference type="AlphaFoldDB" id="A0A250IJ68"/>
<evidence type="ECO:0000259" key="2">
    <source>
        <dbReference type="Pfam" id="PF01458"/>
    </source>
</evidence>
<proteinExistence type="inferred from homology"/>
<evidence type="ECO:0000313" key="4">
    <source>
        <dbReference type="EMBL" id="ATB31177.1"/>
    </source>
</evidence>
<dbReference type="SUPFAM" id="SSF101960">
    <property type="entry name" value="Stabilizer of iron transporter SufD"/>
    <property type="match status" value="1"/>
</dbReference>
<dbReference type="InterPro" id="IPR045595">
    <property type="entry name" value="SufBD_N"/>
</dbReference>
<reference evidence="4 5" key="1">
    <citation type="submission" date="2017-06" db="EMBL/GenBank/DDBJ databases">
        <authorList>
            <person name="Kim H.J."/>
            <person name="Triplett B.A."/>
        </authorList>
    </citation>
    <scope>NUCLEOTIDE SEQUENCE [LARGE SCALE GENOMIC DNA]</scope>
    <source>
        <strain evidence="4 5">DSM 14713</strain>
    </source>
</reference>
<evidence type="ECO:0000259" key="3">
    <source>
        <dbReference type="Pfam" id="PF19295"/>
    </source>
</evidence>
<keyword evidence="5" id="KW-1185">Reference proteome</keyword>
<feature type="domain" description="SUF system FeS cluster assembly SufBD N-terminal" evidence="3">
    <location>
        <begin position="9"/>
        <end position="172"/>
    </location>
</feature>
<gene>
    <name evidence="4" type="ORF">MEBOL_004639</name>
</gene>
<dbReference type="OrthoDB" id="9768262at2"/>
<comment type="similarity">
    <text evidence="1">Belongs to the iron-sulfur cluster assembly SufBD family.</text>
</comment>